<proteinExistence type="predicted"/>
<dbReference type="HOGENOM" id="CLU_576206_0_0_1"/>
<protein>
    <submittedName>
        <fullName evidence="1">Uncharacterized protein</fullName>
    </submittedName>
</protein>
<gene>
    <name evidence="1" type="ORF">DOTSEDRAFT_75053</name>
</gene>
<reference evidence="2" key="1">
    <citation type="journal article" date="2012" name="PLoS Genet.">
        <title>The genomes of the fungal plant pathogens Cladosporium fulvum and Dothistroma septosporum reveal adaptation to different hosts and lifestyles but also signatures of common ancestry.</title>
        <authorList>
            <person name="de Wit P.J.G.M."/>
            <person name="van der Burgt A."/>
            <person name="Oekmen B."/>
            <person name="Stergiopoulos I."/>
            <person name="Abd-Elsalam K.A."/>
            <person name="Aerts A.L."/>
            <person name="Bahkali A.H."/>
            <person name="Beenen H.G."/>
            <person name="Chettri P."/>
            <person name="Cox M.P."/>
            <person name="Datema E."/>
            <person name="de Vries R.P."/>
            <person name="Dhillon B."/>
            <person name="Ganley A.R."/>
            <person name="Griffiths S.A."/>
            <person name="Guo Y."/>
            <person name="Hamelin R.C."/>
            <person name="Henrissat B."/>
            <person name="Kabir M.S."/>
            <person name="Jashni M.K."/>
            <person name="Kema G."/>
            <person name="Klaubauf S."/>
            <person name="Lapidus A."/>
            <person name="Levasseur A."/>
            <person name="Lindquist E."/>
            <person name="Mehrabi R."/>
            <person name="Ohm R.A."/>
            <person name="Owen T.J."/>
            <person name="Salamov A."/>
            <person name="Schwelm A."/>
            <person name="Schijlen E."/>
            <person name="Sun H."/>
            <person name="van den Burg H.A."/>
            <person name="van Ham R.C.H.J."/>
            <person name="Zhang S."/>
            <person name="Goodwin S.B."/>
            <person name="Grigoriev I.V."/>
            <person name="Collemare J."/>
            <person name="Bradshaw R.E."/>
        </authorList>
    </citation>
    <scope>NUCLEOTIDE SEQUENCE [LARGE SCALE GENOMIC DNA]</scope>
    <source>
        <strain evidence="2">NZE10 / CBS 128990</strain>
    </source>
</reference>
<reference evidence="1 2" key="2">
    <citation type="journal article" date="2012" name="PLoS Pathog.">
        <title>Diverse lifestyles and strategies of plant pathogenesis encoded in the genomes of eighteen Dothideomycetes fungi.</title>
        <authorList>
            <person name="Ohm R.A."/>
            <person name="Feau N."/>
            <person name="Henrissat B."/>
            <person name="Schoch C.L."/>
            <person name="Horwitz B.A."/>
            <person name="Barry K.W."/>
            <person name="Condon B.J."/>
            <person name="Copeland A.C."/>
            <person name="Dhillon B."/>
            <person name="Glaser F."/>
            <person name="Hesse C.N."/>
            <person name="Kosti I."/>
            <person name="LaButti K."/>
            <person name="Lindquist E.A."/>
            <person name="Lucas S."/>
            <person name="Salamov A.A."/>
            <person name="Bradshaw R.E."/>
            <person name="Ciuffetti L."/>
            <person name="Hamelin R.C."/>
            <person name="Kema G.H.J."/>
            <person name="Lawrence C."/>
            <person name="Scott J.A."/>
            <person name="Spatafora J.W."/>
            <person name="Turgeon B.G."/>
            <person name="de Wit P.J.G.M."/>
            <person name="Zhong S."/>
            <person name="Goodwin S.B."/>
            <person name="Grigoriev I.V."/>
        </authorList>
    </citation>
    <scope>NUCLEOTIDE SEQUENCE [LARGE SCALE GENOMIC DNA]</scope>
    <source>
        <strain evidence="2">NZE10 / CBS 128990</strain>
    </source>
</reference>
<dbReference type="eggNOG" id="ENOG502TBYE">
    <property type="taxonomic scope" value="Eukaryota"/>
</dbReference>
<name>M2YJR4_DOTSN</name>
<accession>M2YJR4</accession>
<dbReference type="Proteomes" id="UP000016933">
    <property type="component" value="Unassembled WGS sequence"/>
</dbReference>
<dbReference type="AlphaFoldDB" id="M2YJR4"/>
<evidence type="ECO:0000313" key="1">
    <source>
        <dbReference type="EMBL" id="EME39176.1"/>
    </source>
</evidence>
<sequence>MEEISCFVFQTDVRLQANADEWQSWGALELGSRQDGPLRPESDHIILFRSPKGYIQDITSYVEFGSRDGHLTVSLAYNAAAAAATPELGFDIVFSGSSDSDAAFEGAVERAVQNSRTRQDWRGNFVCAKKQNLSVVKQGPTRMPERAQNFLNIDPWTILGNGEHVDSVAQLSSRVLKDLIMAAMPPPATDLFYGGQFETPDSQLSDLITALGHYHENIQSHLHPRSIFGQHQHFLEIAAIHIMVRDVRSQDWLNDMQKSHTIDKSEKLFNLLNSNDINAARDNYGNPSFDVHDVVGNYREALQQCYLASYIQSRPAWDEVARAPNESYKAIVDYLRTDQFLIHLLPTLIDTVEHKYTVPFKERMDILGDKLGFLARMTGLATGNTPPSTEINDIIAKLIAAANQSGLIKGTMVERFSLDDMDARMINSPYAALPGVFQLLLSAFDGRAANIMQAYATPLGLYVPWLPGWHGFGP</sequence>
<keyword evidence="2" id="KW-1185">Reference proteome</keyword>
<evidence type="ECO:0000313" key="2">
    <source>
        <dbReference type="Proteomes" id="UP000016933"/>
    </source>
</evidence>
<organism evidence="1 2">
    <name type="scientific">Dothistroma septosporum (strain NZE10 / CBS 128990)</name>
    <name type="common">Red band needle blight fungus</name>
    <name type="synonym">Mycosphaerella pini</name>
    <dbReference type="NCBI Taxonomy" id="675120"/>
    <lineage>
        <taxon>Eukaryota</taxon>
        <taxon>Fungi</taxon>
        <taxon>Dikarya</taxon>
        <taxon>Ascomycota</taxon>
        <taxon>Pezizomycotina</taxon>
        <taxon>Dothideomycetes</taxon>
        <taxon>Dothideomycetidae</taxon>
        <taxon>Mycosphaerellales</taxon>
        <taxon>Mycosphaerellaceae</taxon>
        <taxon>Dothistroma</taxon>
    </lineage>
</organism>
<dbReference type="EMBL" id="KB446545">
    <property type="protein sequence ID" value="EME39176.1"/>
    <property type="molecule type" value="Genomic_DNA"/>
</dbReference>
<dbReference type="OrthoDB" id="10579354at2759"/>
<dbReference type="OMA" id="GHYHENI"/>